<proteinExistence type="predicted"/>
<reference evidence="2" key="2">
    <citation type="submission" date="2022-01" db="EMBL/GenBank/DDBJ databases">
        <authorList>
            <person name="Yamashiro T."/>
            <person name="Shiraishi A."/>
            <person name="Satake H."/>
            <person name="Nakayama K."/>
        </authorList>
    </citation>
    <scope>NUCLEOTIDE SEQUENCE</scope>
</reference>
<organism evidence="2 3">
    <name type="scientific">Tanacetum coccineum</name>
    <dbReference type="NCBI Taxonomy" id="301880"/>
    <lineage>
        <taxon>Eukaryota</taxon>
        <taxon>Viridiplantae</taxon>
        <taxon>Streptophyta</taxon>
        <taxon>Embryophyta</taxon>
        <taxon>Tracheophyta</taxon>
        <taxon>Spermatophyta</taxon>
        <taxon>Magnoliopsida</taxon>
        <taxon>eudicotyledons</taxon>
        <taxon>Gunneridae</taxon>
        <taxon>Pentapetalae</taxon>
        <taxon>asterids</taxon>
        <taxon>campanulids</taxon>
        <taxon>Asterales</taxon>
        <taxon>Asteraceae</taxon>
        <taxon>Asteroideae</taxon>
        <taxon>Anthemideae</taxon>
        <taxon>Anthemidinae</taxon>
        <taxon>Tanacetum</taxon>
    </lineage>
</organism>
<name>A0ABQ5C6X2_9ASTR</name>
<sequence length="158" mass="17498">MNGNLAVSLMQNLAMTLCVWMPILDSVCIRWIIDLMIFVYLVTDVWVQSNVLSQFGAHDLHRLHICEELADTWVWVSSDIKRQQVAAAATQEAAEGAPDDDEGVQADPAPIQAPQPPLAAAWSMPQRIIWLDEKLNMDARVPDLQAFDETIVGTSDAA</sequence>
<reference evidence="2" key="1">
    <citation type="journal article" date="2022" name="Int. J. Mol. Sci.">
        <title>Draft Genome of Tanacetum Coccineum: Genomic Comparison of Closely Related Tanacetum-Family Plants.</title>
        <authorList>
            <person name="Yamashiro T."/>
            <person name="Shiraishi A."/>
            <person name="Nakayama K."/>
            <person name="Satake H."/>
        </authorList>
    </citation>
    <scope>NUCLEOTIDE SEQUENCE</scope>
</reference>
<gene>
    <name evidence="2" type="ORF">Tco_0890906</name>
</gene>
<dbReference type="EMBL" id="BQNB010013850">
    <property type="protein sequence ID" value="GJT20969.1"/>
    <property type="molecule type" value="Genomic_DNA"/>
</dbReference>
<comment type="caution">
    <text evidence="2">The sequence shown here is derived from an EMBL/GenBank/DDBJ whole genome shotgun (WGS) entry which is preliminary data.</text>
</comment>
<protein>
    <submittedName>
        <fullName evidence="2">Uncharacterized protein</fullName>
    </submittedName>
</protein>
<keyword evidence="3" id="KW-1185">Reference proteome</keyword>
<evidence type="ECO:0000313" key="2">
    <source>
        <dbReference type="EMBL" id="GJT20969.1"/>
    </source>
</evidence>
<accession>A0ABQ5C6X2</accession>
<feature type="compositionally biased region" description="Low complexity" evidence="1">
    <location>
        <begin position="87"/>
        <end position="96"/>
    </location>
</feature>
<evidence type="ECO:0000256" key="1">
    <source>
        <dbReference type="SAM" id="MobiDB-lite"/>
    </source>
</evidence>
<evidence type="ECO:0000313" key="3">
    <source>
        <dbReference type="Proteomes" id="UP001151760"/>
    </source>
</evidence>
<dbReference type="Proteomes" id="UP001151760">
    <property type="component" value="Unassembled WGS sequence"/>
</dbReference>
<feature type="region of interest" description="Disordered" evidence="1">
    <location>
        <begin position="87"/>
        <end position="108"/>
    </location>
</feature>